<dbReference type="Gene3D" id="2.40.170.20">
    <property type="entry name" value="TonB-dependent receptor, beta-barrel domain"/>
    <property type="match status" value="1"/>
</dbReference>
<comment type="caution">
    <text evidence="9">The sequence shown here is derived from an EMBL/GenBank/DDBJ whole genome shotgun (WGS) entry which is preliminary data.</text>
</comment>
<dbReference type="Pfam" id="PF07660">
    <property type="entry name" value="STN"/>
    <property type="match status" value="1"/>
</dbReference>
<keyword evidence="10" id="KW-1185">Reference proteome</keyword>
<dbReference type="RefSeq" id="WP_142905247.1">
    <property type="nucleotide sequence ID" value="NZ_ML660095.1"/>
</dbReference>
<evidence type="ECO:0000256" key="4">
    <source>
        <dbReference type="ARBA" id="ARBA00023004"/>
    </source>
</evidence>
<organism evidence="9 10">
    <name type="scientific">Exilibacterium tricleocarpae</name>
    <dbReference type="NCBI Taxonomy" id="2591008"/>
    <lineage>
        <taxon>Bacteria</taxon>
        <taxon>Pseudomonadati</taxon>
        <taxon>Pseudomonadota</taxon>
        <taxon>Gammaproteobacteria</taxon>
        <taxon>Cellvibrionales</taxon>
        <taxon>Cellvibrionaceae</taxon>
        <taxon>Exilibacterium</taxon>
    </lineage>
</organism>
<dbReference type="InterPro" id="IPR000531">
    <property type="entry name" value="Beta-barrel_TonB"/>
</dbReference>
<keyword evidence="4" id="KW-0408">Iron</keyword>
<proteinExistence type="inferred from homology"/>
<comment type="similarity">
    <text evidence="7">Belongs to the TonB-dependent receptor family.</text>
</comment>
<dbReference type="PANTHER" id="PTHR47234">
    <property type="match status" value="1"/>
</dbReference>
<evidence type="ECO:0000256" key="3">
    <source>
        <dbReference type="ARBA" id="ARBA00022496"/>
    </source>
</evidence>
<evidence type="ECO:0000256" key="7">
    <source>
        <dbReference type="RuleBase" id="RU003357"/>
    </source>
</evidence>
<dbReference type="EMBL" id="VHSG01000015">
    <property type="protein sequence ID" value="TQV76038.1"/>
    <property type="molecule type" value="Genomic_DNA"/>
</dbReference>
<evidence type="ECO:0000256" key="5">
    <source>
        <dbReference type="ARBA" id="ARBA00023136"/>
    </source>
</evidence>
<dbReference type="AlphaFoldDB" id="A0A545TFR1"/>
<dbReference type="OrthoDB" id="9805434at2"/>
<dbReference type="SMART" id="SM00965">
    <property type="entry name" value="STN"/>
    <property type="match status" value="1"/>
</dbReference>
<gene>
    <name evidence="9" type="ORF">FKG94_15630</name>
</gene>
<sequence>MPGWVSTKPTLRHLSSWRLTLCITLLCLYLNSARGVETDIRFDIAAQPLPQALAIFAEQAGLQSLLYAQKDVQNKQSQALAGSFDVDTGLILLLQNSGLGYREVDTGIIVIDPDLPLPAPALAEGNGVETGITPVTSVDTLEERLVMEEVVSVGTRVKGRTATETVVPVDILRNERLLRAGPELGVQLQSLAPAFNFSRTTVSDGTDIVRPATLRGLNPDQLLVLINGKRRHRQAQINIQQVVGRGSSGTDINAIPASAIERIEILRDGAAAQYGSDAIAGVINIVLKADARGTDLVARYGRTRAGDGGNRQVSLSSGVALGEGGGISVSVERHDRGETNRAGVDSRFDPPRVSMRIGDAESDYHSVFINGSLLLDDTNEAYLFGGVSRRDALSAGFYRGAGARPDAPPVSARYVPELYPQGFLPLQTTEVDDDYLTLGLRGEVSSLWDFDSSLTYGENNFTQGTRRSVNVSLGTGSPLTADNGRLQFKQLSLNLDLNGRLDFEWPNTVFVATGFEYRKERYRVHTGDFASYAYGPGDDFSIFIPSPLDPCPTEPGPAPCADGSARDRAQAGMQAFPGFRAGVNRTRDNFALYIDMESNLSSNLLMGVAGRFERYGDVGANVTGKLSFRHQWLPELAVRGAISTGFRAPGLNQRAFTHTLTNIGPDVLTDTLHAAEGSPALEALGVPALEEERSTHASLGLVWVPSDAVTVTLDAYRIGIRDGVVMTDVIAAQTDACAQPADCYLGEVLASLNQNIGAVQFFANAVDSTTEGIDFVAHHLRDLGGLGVLDIHTALHYNKTELDGIQVPATIDPDAFFSQAQIDLIETGQPRQRATVGVDWRKGRWRSSLRFNRYGRVRTSYFTEVNLRVDVPGGEDLQHNTKAEWLLDVDLSYRFGNGLTLALGANNALDVFPDELEPGNVPGFISGGSFVYPWESSPFGINGAFYYGRIAYRL</sequence>
<dbReference type="Pfam" id="PF07715">
    <property type="entry name" value="Plug"/>
    <property type="match status" value="1"/>
</dbReference>
<dbReference type="GO" id="GO:0006826">
    <property type="term" value="P:iron ion transport"/>
    <property type="evidence" value="ECO:0007669"/>
    <property type="project" value="UniProtKB-KW"/>
</dbReference>
<evidence type="ECO:0000256" key="6">
    <source>
        <dbReference type="ARBA" id="ARBA00023237"/>
    </source>
</evidence>
<keyword evidence="6" id="KW-0998">Cell outer membrane</keyword>
<evidence type="ECO:0000256" key="2">
    <source>
        <dbReference type="ARBA" id="ARBA00022448"/>
    </source>
</evidence>
<dbReference type="GO" id="GO:0009279">
    <property type="term" value="C:cell outer membrane"/>
    <property type="evidence" value="ECO:0007669"/>
    <property type="project" value="UniProtKB-SubCell"/>
</dbReference>
<evidence type="ECO:0000259" key="8">
    <source>
        <dbReference type="SMART" id="SM00965"/>
    </source>
</evidence>
<keyword evidence="2" id="KW-0813">Transport</keyword>
<keyword evidence="3" id="KW-0406">Ion transport</keyword>
<dbReference type="InterPro" id="IPR036942">
    <property type="entry name" value="Beta-barrel_TonB_sf"/>
</dbReference>
<dbReference type="SUPFAM" id="SSF56935">
    <property type="entry name" value="Porins"/>
    <property type="match status" value="1"/>
</dbReference>
<keyword evidence="7" id="KW-0798">TonB box</keyword>
<keyword evidence="5 7" id="KW-0472">Membrane</keyword>
<keyword evidence="9" id="KW-0675">Receptor</keyword>
<protein>
    <submittedName>
        <fullName evidence="9">TonB-dependent receptor</fullName>
    </submittedName>
</protein>
<evidence type="ECO:0000313" key="9">
    <source>
        <dbReference type="EMBL" id="TQV76038.1"/>
    </source>
</evidence>
<reference evidence="9 10" key="1">
    <citation type="submission" date="2019-06" db="EMBL/GenBank/DDBJ databases">
        <title>Whole genome sequence for Cellvibrionaceae sp. R142.</title>
        <authorList>
            <person name="Wang G."/>
        </authorList>
    </citation>
    <scope>NUCLEOTIDE SEQUENCE [LARGE SCALE GENOMIC DNA]</scope>
    <source>
        <strain evidence="9 10">R142</strain>
    </source>
</reference>
<comment type="subcellular location">
    <subcellularLocation>
        <location evidence="1 7">Cell outer membrane</location>
    </subcellularLocation>
</comment>
<dbReference type="PANTHER" id="PTHR47234:SF3">
    <property type="entry name" value="SECRETIN_TONB SHORT N-TERMINAL DOMAIN-CONTAINING PROTEIN"/>
    <property type="match status" value="1"/>
</dbReference>
<dbReference type="Gene3D" id="2.170.130.10">
    <property type="entry name" value="TonB-dependent receptor, plug domain"/>
    <property type="match status" value="1"/>
</dbReference>
<dbReference type="CDD" id="cd01347">
    <property type="entry name" value="ligand_gated_channel"/>
    <property type="match status" value="1"/>
</dbReference>
<name>A0A545TFR1_9GAMM</name>
<dbReference type="InterPro" id="IPR037066">
    <property type="entry name" value="Plug_dom_sf"/>
</dbReference>
<dbReference type="InterPro" id="IPR011662">
    <property type="entry name" value="Secretin/TonB_short_N"/>
</dbReference>
<feature type="domain" description="Secretin/TonB short N-terminal" evidence="8">
    <location>
        <begin position="63"/>
        <end position="114"/>
    </location>
</feature>
<keyword evidence="3" id="KW-0410">Iron transport</keyword>
<evidence type="ECO:0000313" key="10">
    <source>
        <dbReference type="Proteomes" id="UP000319732"/>
    </source>
</evidence>
<dbReference type="InterPro" id="IPR012910">
    <property type="entry name" value="Plug_dom"/>
</dbReference>
<accession>A0A545TFR1</accession>
<dbReference type="Pfam" id="PF00593">
    <property type="entry name" value="TonB_dep_Rec_b-barrel"/>
    <property type="match status" value="1"/>
</dbReference>
<evidence type="ECO:0000256" key="1">
    <source>
        <dbReference type="ARBA" id="ARBA00004442"/>
    </source>
</evidence>
<dbReference type="Gene3D" id="3.55.50.30">
    <property type="match status" value="1"/>
</dbReference>
<dbReference type="Proteomes" id="UP000319732">
    <property type="component" value="Unassembled WGS sequence"/>
</dbReference>